<evidence type="ECO:0000256" key="1">
    <source>
        <dbReference type="PROSITE-ProRule" id="PRU00175"/>
    </source>
</evidence>
<name>A0ABR3IWR2_9AGAR</name>
<dbReference type="PROSITE" id="PS50089">
    <property type="entry name" value="ZF_RING_2"/>
    <property type="match status" value="1"/>
</dbReference>
<accession>A0ABR3IWR2</accession>
<feature type="coiled-coil region" evidence="2">
    <location>
        <begin position="128"/>
        <end position="221"/>
    </location>
</feature>
<keyword evidence="1" id="KW-0479">Metal-binding</keyword>
<evidence type="ECO:0000256" key="3">
    <source>
        <dbReference type="SAM" id="MobiDB-lite"/>
    </source>
</evidence>
<evidence type="ECO:0000313" key="6">
    <source>
        <dbReference type="Proteomes" id="UP001556367"/>
    </source>
</evidence>
<keyword evidence="1" id="KW-0863">Zinc-finger</keyword>
<evidence type="ECO:0000256" key="2">
    <source>
        <dbReference type="SAM" id="Coils"/>
    </source>
</evidence>
<feature type="region of interest" description="Disordered" evidence="3">
    <location>
        <begin position="233"/>
        <end position="290"/>
    </location>
</feature>
<dbReference type="PANTHER" id="PTHR44080">
    <property type="entry name" value="E3 UBIQUITIN-PROTEIN LIGASE COP1"/>
    <property type="match status" value="1"/>
</dbReference>
<proteinExistence type="predicted"/>
<dbReference type="SUPFAM" id="SSF57850">
    <property type="entry name" value="RING/U-box"/>
    <property type="match status" value="1"/>
</dbReference>
<dbReference type="PANTHER" id="PTHR44080:SF6">
    <property type="entry name" value="CHROMOSOME UNDETERMINED SCAFFOLD_30, WHOLE GENOME SHOTGUN SEQUENCE"/>
    <property type="match status" value="1"/>
</dbReference>
<keyword evidence="2" id="KW-0175">Coiled coil</keyword>
<reference evidence="6" key="1">
    <citation type="submission" date="2024-06" db="EMBL/GenBank/DDBJ databases">
        <title>Multi-omics analyses provide insights into the biosynthesis of the anticancer antibiotic pleurotin in Hohenbuehelia grisea.</title>
        <authorList>
            <person name="Weaver J.A."/>
            <person name="Alberti F."/>
        </authorList>
    </citation>
    <scope>NUCLEOTIDE SEQUENCE [LARGE SCALE GENOMIC DNA]</scope>
    <source>
        <strain evidence="6">T-177</strain>
    </source>
</reference>
<feature type="domain" description="RING-type" evidence="4">
    <location>
        <begin position="6"/>
        <end position="45"/>
    </location>
</feature>
<keyword evidence="1" id="KW-0862">Zinc</keyword>
<keyword evidence="6" id="KW-1185">Reference proteome</keyword>
<dbReference type="Proteomes" id="UP001556367">
    <property type="component" value="Unassembled WGS sequence"/>
</dbReference>
<sequence length="290" mass="32022">MVKLECAICFETLTLDQFRFLKCGHGFCVGCNTEIVSKKVCPICNAPKKQGDAHAIFASFIVSPAEKVAQVVEGLGQIDDNTPSGSVKKAGKKIRDALAAKPSEDTIAQLLSVAEGLEERIYPVYAQVEALTGENKTLKAEAKELRKKCQEAAARKEKLKQLNDTISTLEAAANLAQRNAQEDYETAEKLRKKVIMFEKKLEAQKQEISRLTAENKSQHMQLDLNKRKLKTLAKQTTKQKRALEEGDADDSLQVIDVDAQPTPPALRRSKRTGSDSGASSPVKKLRISRR</sequence>
<organism evidence="5 6">
    <name type="scientific">Hohenbuehelia grisea</name>
    <dbReference type="NCBI Taxonomy" id="104357"/>
    <lineage>
        <taxon>Eukaryota</taxon>
        <taxon>Fungi</taxon>
        <taxon>Dikarya</taxon>
        <taxon>Basidiomycota</taxon>
        <taxon>Agaricomycotina</taxon>
        <taxon>Agaricomycetes</taxon>
        <taxon>Agaricomycetidae</taxon>
        <taxon>Agaricales</taxon>
        <taxon>Pleurotineae</taxon>
        <taxon>Pleurotaceae</taxon>
        <taxon>Hohenbuehelia</taxon>
    </lineage>
</organism>
<dbReference type="SMART" id="SM00184">
    <property type="entry name" value="RING"/>
    <property type="match status" value="1"/>
</dbReference>
<comment type="caution">
    <text evidence="5">The sequence shown here is derived from an EMBL/GenBank/DDBJ whole genome shotgun (WGS) entry which is preliminary data.</text>
</comment>
<dbReference type="Gene3D" id="3.30.40.10">
    <property type="entry name" value="Zinc/RING finger domain, C3HC4 (zinc finger)"/>
    <property type="match status" value="1"/>
</dbReference>
<dbReference type="Pfam" id="PF13920">
    <property type="entry name" value="zf-C3HC4_3"/>
    <property type="match status" value="1"/>
</dbReference>
<dbReference type="CDD" id="cd16449">
    <property type="entry name" value="RING-HC"/>
    <property type="match status" value="1"/>
</dbReference>
<dbReference type="InterPro" id="IPR042755">
    <property type="entry name" value="COP1"/>
</dbReference>
<dbReference type="EMBL" id="JASNQZ010000015">
    <property type="protein sequence ID" value="KAL0947718.1"/>
    <property type="molecule type" value="Genomic_DNA"/>
</dbReference>
<evidence type="ECO:0000259" key="4">
    <source>
        <dbReference type="PROSITE" id="PS50089"/>
    </source>
</evidence>
<dbReference type="InterPro" id="IPR013083">
    <property type="entry name" value="Znf_RING/FYVE/PHD"/>
</dbReference>
<protein>
    <recommendedName>
        <fullName evidence="4">RING-type domain-containing protein</fullName>
    </recommendedName>
</protein>
<dbReference type="Gene3D" id="1.20.58.60">
    <property type="match status" value="1"/>
</dbReference>
<evidence type="ECO:0000313" key="5">
    <source>
        <dbReference type="EMBL" id="KAL0947718.1"/>
    </source>
</evidence>
<gene>
    <name evidence="5" type="ORF">HGRIS_013803</name>
</gene>
<dbReference type="InterPro" id="IPR001841">
    <property type="entry name" value="Znf_RING"/>
</dbReference>